<name>A0A2P8DSW7_9ACTN</name>
<evidence type="ECO:0000313" key="7">
    <source>
        <dbReference type="Proteomes" id="UP000240542"/>
    </source>
</evidence>
<proteinExistence type="inferred from homology"/>
<gene>
    <name evidence="6" type="ORF">CLV63_102434</name>
</gene>
<dbReference type="InterPro" id="IPR030678">
    <property type="entry name" value="Peptide/Ni-bd"/>
</dbReference>
<evidence type="ECO:0000259" key="5">
    <source>
        <dbReference type="Pfam" id="PF00496"/>
    </source>
</evidence>
<sequence length="534" mass="56101">MRTRWLAGGAAIAVLAASGCGAGGGPPAGPQKQPAYLAEADTGLPEGGRLDLQIHVDSGAATGLDPQGADTATSWQLMSLVYETLVTVGSDFDPEPGLAEKWEQPSPTKYVFHLRDDVEFSNGRAMTADDVVGSMERLLDGSATWKGQLGPLKSVDKVDAGTVEFTLDRPYTPFLAALANVPAAVLPMKEVADGSVDPAKDMLGTGPFVMAKHRQDVSWRFDRNEHYWADGAPALDGIDISVAPQGSTRIAGLQDGSSGMAILDNVDAPQVLKGARDVEVGTQATTDFFYLMLNTKAAGSKFADKRVRSAVNIAMDRQLMADAGTGGLGSPTAVTPAGLPGACDPAELPAAKEDLDRARKLLEDAGAEDLSFKLAIYSTEPAPAIAQVVQQNLEKIGVTVDIQQLDEGSWADEVYGASPAKFDAALSWFAGYADPAMVGQWWNPESAGFNQGFMTPDPALDKAIDTAVSEPEGKGRAAALEKLCAAVDADAQMIPLVTRPLIVGYRKDAVSPSLYGTEGYGNALRLAADFRAAK</sequence>
<accession>A0A2P8DSW7</accession>
<dbReference type="Pfam" id="PF00496">
    <property type="entry name" value="SBP_bac_5"/>
    <property type="match status" value="1"/>
</dbReference>
<dbReference type="Gene3D" id="3.10.105.10">
    <property type="entry name" value="Dipeptide-binding Protein, Domain 3"/>
    <property type="match status" value="1"/>
</dbReference>
<reference evidence="6 7" key="1">
    <citation type="submission" date="2018-03" db="EMBL/GenBank/DDBJ databases">
        <title>Genomic Encyclopedia of Archaeal and Bacterial Type Strains, Phase II (KMG-II): from individual species to whole genera.</title>
        <authorList>
            <person name="Goeker M."/>
        </authorList>
    </citation>
    <scope>NUCLEOTIDE SEQUENCE [LARGE SCALE GENOMIC DNA]</scope>
    <source>
        <strain evidence="6 7">DSM 45312</strain>
    </source>
</reference>
<dbReference type="CDD" id="cd00995">
    <property type="entry name" value="PBP2_NikA_DppA_OppA_like"/>
    <property type="match status" value="1"/>
</dbReference>
<dbReference type="PIRSF" id="PIRSF002741">
    <property type="entry name" value="MppA"/>
    <property type="match status" value="1"/>
</dbReference>
<comment type="caution">
    <text evidence="6">The sequence shown here is derived from an EMBL/GenBank/DDBJ whole genome shotgun (WGS) entry which is preliminary data.</text>
</comment>
<feature type="signal peptide" evidence="4">
    <location>
        <begin position="1"/>
        <end position="22"/>
    </location>
</feature>
<dbReference type="GO" id="GO:0043190">
    <property type="term" value="C:ATP-binding cassette (ABC) transporter complex"/>
    <property type="evidence" value="ECO:0007669"/>
    <property type="project" value="InterPro"/>
</dbReference>
<dbReference type="Gene3D" id="3.90.76.10">
    <property type="entry name" value="Dipeptide-binding Protein, Domain 1"/>
    <property type="match status" value="1"/>
</dbReference>
<comment type="similarity">
    <text evidence="1">Belongs to the bacterial solute-binding protein 5 family.</text>
</comment>
<feature type="domain" description="Solute-binding protein family 5" evidence="5">
    <location>
        <begin position="94"/>
        <end position="444"/>
    </location>
</feature>
<evidence type="ECO:0000256" key="3">
    <source>
        <dbReference type="ARBA" id="ARBA00022729"/>
    </source>
</evidence>
<keyword evidence="3 4" id="KW-0732">Signal</keyword>
<dbReference type="PANTHER" id="PTHR30290">
    <property type="entry name" value="PERIPLASMIC BINDING COMPONENT OF ABC TRANSPORTER"/>
    <property type="match status" value="1"/>
</dbReference>
<dbReference type="AlphaFoldDB" id="A0A2P8DSW7"/>
<dbReference type="Gene3D" id="3.40.190.10">
    <property type="entry name" value="Periplasmic binding protein-like II"/>
    <property type="match status" value="1"/>
</dbReference>
<organism evidence="6 7">
    <name type="scientific">Murinocardiopsis flavida</name>
    <dbReference type="NCBI Taxonomy" id="645275"/>
    <lineage>
        <taxon>Bacteria</taxon>
        <taxon>Bacillati</taxon>
        <taxon>Actinomycetota</taxon>
        <taxon>Actinomycetes</taxon>
        <taxon>Streptosporangiales</taxon>
        <taxon>Nocardiopsidaceae</taxon>
        <taxon>Murinocardiopsis</taxon>
    </lineage>
</organism>
<dbReference type="GO" id="GO:1904680">
    <property type="term" value="F:peptide transmembrane transporter activity"/>
    <property type="evidence" value="ECO:0007669"/>
    <property type="project" value="TreeGrafter"/>
</dbReference>
<protein>
    <submittedName>
        <fullName evidence="6">Peptide/nickel transport system substrate-binding protein</fullName>
    </submittedName>
</protein>
<feature type="chain" id="PRO_5038684113" evidence="4">
    <location>
        <begin position="23"/>
        <end position="534"/>
    </location>
</feature>
<dbReference type="InterPro" id="IPR039424">
    <property type="entry name" value="SBP_5"/>
</dbReference>
<dbReference type="EMBL" id="PYGA01000002">
    <property type="protein sequence ID" value="PSL00307.1"/>
    <property type="molecule type" value="Genomic_DNA"/>
</dbReference>
<evidence type="ECO:0000256" key="2">
    <source>
        <dbReference type="ARBA" id="ARBA00022448"/>
    </source>
</evidence>
<dbReference type="InterPro" id="IPR000914">
    <property type="entry name" value="SBP_5_dom"/>
</dbReference>
<keyword evidence="7" id="KW-1185">Reference proteome</keyword>
<evidence type="ECO:0000256" key="4">
    <source>
        <dbReference type="SAM" id="SignalP"/>
    </source>
</evidence>
<dbReference type="RefSeq" id="WP_170134145.1">
    <property type="nucleotide sequence ID" value="NZ_PYGA01000002.1"/>
</dbReference>
<dbReference type="SUPFAM" id="SSF53850">
    <property type="entry name" value="Periplasmic binding protein-like II"/>
    <property type="match status" value="1"/>
</dbReference>
<dbReference type="Proteomes" id="UP000240542">
    <property type="component" value="Unassembled WGS sequence"/>
</dbReference>
<dbReference type="PANTHER" id="PTHR30290:SF9">
    <property type="entry name" value="OLIGOPEPTIDE-BINDING PROTEIN APPA"/>
    <property type="match status" value="1"/>
</dbReference>
<evidence type="ECO:0000313" key="6">
    <source>
        <dbReference type="EMBL" id="PSL00307.1"/>
    </source>
</evidence>
<evidence type="ECO:0000256" key="1">
    <source>
        <dbReference type="ARBA" id="ARBA00005695"/>
    </source>
</evidence>
<dbReference type="PROSITE" id="PS51257">
    <property type="entry name" value="PROKAR_LIPOPROTEIN"/>
    <property type="match status" value="1"/>
</dbReference>
<keyword evidence="2" id="KW-0813">Transport</keyword>
<dbReference type="GO" id="GO:0015833">
    <property type="term" value="P:peptide transport"/>
    <property type="evidence" value="ECO:0007669"/>
    <property type="project" value="TreeGrafter"/>
</dbReference>
<dbReference type="GO" id="GO:0042597">
    <property type="term" value="C:periplasmic space"/>
    <property type="evidence" value="ECO:0007669"/>
    <property type="project" value="UniProtKB-ARBA"/>
</dbReference>